<reference evidence="1 2" key="2">
    <citation type="journal article" date="2022" name="Mol. Ecol. Resour.">
        <title>The genomes of chicory, endive, great burdock and yacon provide insights into Asteraceae paleo-polyploidization history and plant inulin production.</title>
        <authorList>
            <person name="Fan W."/>
            <person name="Wang S."/>
            <person name="Wang H."/>
            <person name="Wang A."/>
            <person name="Jiang F."/>
            <person name="Liu H."/>
            <person name="Zhao H."/>
            <person name="Xu D."/>
            <person name="Zhang Y."/>
        </authorList>
    </citation>
    <scope>NUCLEOTIDE SEQUENCE [LARGE SCALE GENOMIC DNA]</scope>
    <source>
        <strain evidence="2">cv. Yunnan</strain>
        <tissue evidence="1">Leaves</tissue>
    </source>
</reference>
<dbReference type="Proteomes" id="UP001056120">
    <property type="component" value="Linkage Group LG18"/>
</dbReference>
<accession>A0ACB9EC35</accession>
<comment type="caution">
    <text evidence="1">The sequence shown here is derived from an EMBL/GenBank/DDBJ whole genome shotgun (WGS) entry which is preliminary data.</text>
</comment>
<keyword evidence="2" id="KW-1185">Reference proteome</keyword>
<reference evidence="2" key="1">
    <citation type="journal article" date="2022" name="Mol. Ecol. Resour.">
        <title>The genomes of chicory, endive, great burdock and yacon provide insights into Asteraceae palaeo-polyploidization history and plant inulin production.</title>
        <authorList>
            <person name="Fan W."/>
            <person name="Wang S."/>
            <person name="Wang H."/>
            <person name="Wang A."/>
            <person name="Jiang F."/>
            <person name="Liu H."/>
            <person name="Zhao H."/>
            <person name="Xu D."/>
            <person name="Zhang Y."/>
        </authorList>
    </citation>
    <scope>NUCLEOTIDE SEQUENCE [LARGE SCALE GENOMIC DNA]</scope>
    <source>
        <strain evidence="2">cv. Yunnan</strain>
    </source>
</reference>
<sequence length="93" mass="10645">MSKDVDVRAKYEERINIANQAATPISYRSRNELALILSKGILLKGAIVMSIALEISISKHGEYQEMLFMKKDKSEEPHDMRYYGSVLYLSPHL</sequence>
<evidence type="ECO:0000313" key="2">
    <source>
        <dbReference type="Proteomes" id="UP001056120"/>
    </source>
</evidence>
<name>A0ACB9EC35_9ASTR</name>
<proteinExistence type="predicted"/>
<dbReference type="EMBL" id="CM042035">
    <property type="protein sequence ID" value="KAI3756011.1"/>
    <property type="molecule type" value="Genomic_DNA"/>
</dbReference>
<protein>
    <submittedName>
        <fullName evidence="1">Uncharacterized protein</fullName>
    </submittedName>
</protein>
<evidence type="ECO:0000313" key="1">
    <source>
        <dbReference type="EMBL" id="KAI3756011.1"/>
    </source>
</evidence>
<gene>
    <name evidence="1" type="ORF">L1987_55823</name>
</gene>
<organism evidence="1 2">
    <name type="scientific">Smallanthus sonchifolius</name>
    <dbReference type="NCBI Taxonomy" id="185202"/>
    <lineage>
        <taxon>Eukaryota</taxon>
        <taxon>Viridiplantae</taxon>
        <taxon>Streptophyta</taxon>
        <taxon>Embryophyta</taxon>
        <taxon>Tracheophyta</taxon>
        <taxon>Spermatophyta</taxon>
        <taxon>Magnoliopsida</taxon>
        <taxon>eudicotyledons</taxon>
        <taxon>Gunneridae</taxon>
        <taxon>Pentapetalae</taxon>
        <taxon>asterids</taxon>
        <taxon>campanulids</taxon>
        <taxon>Asterales</taxon>
        <taxon>Asteraceae</taxon>
        <taxon>Asteroideae</taxon>
        <taxon>Heliantheae alliance</taxon>
        <taxon>Millerieae</taxon>
        <taxon>Smallanthus</taxon>
    </lineage>
</organism>